<evidence type="ECO:0000256" key="4">
    <source>
        <dbReference type="ARBA" id="ARBA00022801"/>
    </source>
</evidence>
<dbReference type="OrthoDB" id="16520at2759"/>
<dbReference type="Gene3D" id="2.140.10.30">
    <property type="entry name" value="Dipeptidylpeptidase IV, N-terminal domain"/>
    <property type="match status" value="1"/>
</dbReference>
<dbReference type="InterPro" id="IPR002471">
    <property type="entry name" value="Pept_S9_AS"/>
</dbReference>
<dbReference type="GO" id="GO:0031258">
    <property type="term" value="C:lamellipodium membrane"/>
    <property type="evidence" value="ECO:0007669"/>
    <property type="project" value="UniProtKB-SubCell"/>
</dbReference>
<dbReference type="InterPro" id="IPR001375">
    <property type="entry name" value="Peptidase_S9_cat"/>
</dbReference>
<dbReference type="FunCoup" id="A0A6J2WGL4">
    <property type="interactions" value="299"/>
</dbReference>
<dbReference type="PANTHER" id="PTHR11731:SF204">
    <property type="entry name" value="DIPEPTIDYL PEPTIDASE 4"/>
    <property type="match status" value="1"/>
</dbReference>
<dbReference type="GO" id="GO:0006508">
    <property type="term" value="P:proteolysis"/>
    <property type="evidence" value="ECO:0007669"/>
    <property type="project" value="UniProtKB-KW"/>
</dbReference>
<evidence type="ECO:0000256" key="2">
    <source>
        <dbReference type="ARBA" id="ARBA00004485"/>
    </source>
</evidence>
<keyword evidence="3" id="KW-0645">Protease</keyword>
<accession>A0A6J2WGL4</accession>
<dbReference type="InterPro" id="IPR029058">
    <property type="entry name" value="AB_hydrolase_fold"/>
</dbReference>
<evidence type="ECO:0000256" key="3">
    <source>
        <dbReference type="ARBA" id="ARBA00022670"/>
    </source>
</evidence>
<dbReference type="SUPFAM" id="SSF82171">
    <property type="entry name" value="DPP6 N-terminal domain-like"/>
    <property type="match status" value="1"/>
</dbReference>
<feature type="domain" description="Peptidase S9 prolyl oligopeptidase catalytic" evidence="7">
    <location>
        <begin position="554"/>
        <end position="754"/>
    </location>
</feature>
<feature type="transmembrane region" description="Helical" evidence="6">
    <location>
        <begin position="18"/>
        <end position="38"/>
    </location>
</feature>
<evidence type="ECO:0000313" key="9">
    <source>
        <dbReference type="Proteomes" id="UP000504632"/>
    </source>
</evidence>
<dbReference type="InterPro" id="IPR050278">
    <property type="entry name" value="Serine_Prot_S9B/DPPIV"/>
</dbReference>
<keyword evidence="6" id="KW-0812">Transmembrane</keyword>
<dbReference type="Pfam" id="PF00930">
    <property type="entry name" value="DPPIV_N"/>
    <property type="match status" value="1"/>
</dbReference>
<name>A0A6J2WGL4_CHACN</name>
<dbReference type="CTD" id="2191"/>
<keyword evidence="6" id="KW-0472">Membrane</keyword>
<organism evidence="9 10">
    <name type="scientific">Chanos chanos</name>
    <name type="common">Milkfish</name>
    <name type="synonym">Mugil chanos</name>
    <dbReference type="NCBI Taxonomy" id="29144"/>
    <lineage>
        <taxon>Eukaryota</taxon>
        <taxon>Metazoa</taxon>
        <taxon>Chordata</taxon>
        <taxon>Craniata</taxon>
        <taxon>Vertebrata</taxon>
        <taxon>Euteleostomi</taxon>
        <taxon>Actinopterygii</taxon>
        <taxon>Neopterygii</taxon>
        <taxon>Teleostei</taxon>
        <taxon>Ostariophysi</taxon>
        <taxon>Gonorynchiformes</taxon>
        <taxon>Chanidae</taxon>
        <taxon>Chanos</taxon>
    </lineage>
</organism>
<feature type="domain" description="Dipeptidylpeptidase IV N-terminal" evidence="8">
    <location>
        <begin position="112"/>
        <end position="470"/>
    </location>
</feature>
<dbReference type="SUPFAM" id="SSF53474">
    <property type="entry name" value="alpha/beta-Hydrolases"/>
    <property type="match status" value="1"/>
</dbReference>
<evidence type="ECO:0000313" key="10">
    <source>
        <dbReference type="RefSeq" id="XP_030642501.1"/>
    </source>
</evidence>
<dbReference type="InterPro" id="IPR002469">
    <property type="entry name" value="Peptidase_S9B_N"/>
</dbReference>
<proteinExistence type="predicted"/>
<keyword evidence="5" id="KW-0325">Glycoprotein</keyword>
<evidence type="ECO:0000259" key="7">
    <source>
        <dbReference type="Pfam" id="PF00326"/>
    </source>
</evidence>
<comment type="subcellular location">
    <subcellularLocation>
        <location evidence="1">Cell projection</location>
        <location evidence="1">Invadopodium membrane</location>
        <topology evidence="1">Single-pass type II membrane protein</topology>
    </subcellularLocation>
    <subcellularLocation>
        <location evidence="2">Cell projection</location>
        <location evidence="2">Lamellipodium membrane</location>
        <topology evidence="2">Single-pass type II membrane protein</topology>
    </subcellularLocation>
</comment>
<evidence type="ECO:0000256" key="5">
    <source>
        <dbReference type="ARBA" id="ARBA00023180"/>
    </source>
</evidence>
<dbReference type="RefSeq" id="XP_030642501.1">
    <property type="nucleotide sequence ID" value="XM_030786641.1"/>
</dbReference>
<dbReference type="PROSITE" id="PS00708">
    <property type="entry name" value="PRO_ENDOPEP_SER"/>
    <property type="match status" value="1"/>
</dbReference>
<dbReference type="GO" id="GO:0004252">
    <property type="term" value="F:serine-type endopeptidase activity"/>
    <property type="evidence" value="ECO:0007669"/>
    <property type="project" value="InterPro"/>
</dbReference>
<dbReference type="FunFam" id="3.40.50.1820:FF:000003">
    <property type="entry name" value="Dipeptidyl peptidase 4"/>
    <property type="match status" value="1"/>
</dbReference>
<gene>
    <name evidence="10" type="primary">fap</name>
</gene>
<evidence type="ECO:0000256" key="1">
    <source>
        <dbReference type="ARBA" id="ARBA00004341"/>
    </source>
</evidence>
<dbReference type="GO" id="GO:0008239">
    <property type="term" value="F:dipeptidyl-peptidase activity"/>
    <property type="evidence" value="ECO:0007669"/>
    <property type="project" value="TreeGrafter"/>
</dbReference>
<evidence type="ECO:0000256" key="6">
    <source>
        <dbReference type="SAM" id="Phobius"/>
    </source>
</evidence>
<dbReference type="Proteomes" id="UP000504632">
    <property type="component" value="Chromosome 10"/>
</dbReference>
<keyword evidence="6" id="KW-1133">Transmembrane helix</keyword>
<dbReference type="PANTHER" id="PTHR11731">
    <property type="entry name" value="PROTEASE FAMILY S9B,C DIPEPTIDYL-PEPTIDASE IV-RELATED"/>
    <property type="match status" value="1"/>
</dbReference>
<dbReference type="Gene3D" id="3.40.50.1820">
    <property type="entry name" value="alpha/beta hydrolase"/>
    <property type="match status" value="1"/>
</dbReference>
<keyword evidence="4" id="KW-0378">Hydrolase</keyword>
<sequence>MVCKEVALFPNNGLGRRILAVVGVVVVIIVICILAVCLRQDSGPKRKFTMADYYNDTIRYKTYNLRWISDNEYLHETKEGNVFLHNVETKEISEFLSNTTTAQVEATHYLVSSDRKFICLESNYTKKWRRSFTASYTIYDLQSKSFVTPSHFPQVIQYLSWAPLGNTLVYVWEYNIYLKTSATADPIQLTHNGEANKILNGIPDWVYEEEVLASNKAIWWSPRGTRLAYAELNDTEVQTIEYSVYGNGQYPKTVHLPYPKAGSTVPKVKLFVIEISNPSSRSEVVVPASFGGSDHYMSSVTWVTEQRIAVQWLTRRQDHVLLQIYDFNGNSWTEAMKFEQKSKTGWVGQYAPLPPFFAEDKISFYKVMSDARGYKHIHYVNGGKAVPITSGNWEVIYISQVTKDAIYYVSNEYLGRPGQRNLYKISIGSDSYSPQCLTCSLHPDRCQYNSAYFSYDASYYRFDCYGPGLPLFILMDNRGTGKEIQVLEDNKILESILTEFQMPTIRHGTIKLAGFDLWYQMMLPPNFDASKKYPLLIYVYGGPCSQTVDYSFRLDWSLYLASSENIIVASFDGRGSGYQGDSIMHSIYERLGTYEVEDQIWAVRKFIEMGFIDTERIAIWGWSYGGYVTSMALGAGTGLFKCGIAVAPVAKWEYYDAVYTERYMHRPEENVDGYKNSTVTGRAKNFKSVEYLLVHGTADDNVHFQQAAQISKALVEERIDFEAMWYTDKDHSLSGNARYHLYTHLTHFIQKCFAQPK</sequence>
<dbReference type="AlphaFoldDB" id="A0A6J2WGL4"/>
<dbReference type="GeneID" id="115822726"/>
<reference evidence="10" key="1">
    <citation type="submission" date="2025-08" db="UniProtKB">
        <authorList>
            <consortium name="RefSeq"/>
        </authorList>
    </citation>
    <scope>IDENTIFICATION</scope>
</reference>
<dbReference type="GlyCosmos" id="A0A6J2WGL4">
    <property type="glycosylation" value="4 sites, No reported glycans"/>
</dbReference>
<protein>
    <submittedName>
        <fullName evidence="10">Prolyl endopeptidase FAP</fullName>
    </submittedName>
</protein>
<dbReference type="Pfam" id="PF00326">
    <property type="entry name" value="Peptidase_S9"/>
    <property type="match status" value="1"/>
</dbReference>
<keyword evidence="9" id="KW-1185">Reference proteome</keyword>
<evidence type="ECO:0000259" key="8">
    <source>
        <dbReference type="Pfam" id="PF00930"/>
    </source>
</evidence>
<dbReference type="InParanoid" id="A0A6J2WGL4"/>